<comment type="caution">
    <text evidence="5">The sequence shown here is derived from an EMBL/GenBank/DDBJ whole genome shotgun (WGS) entry which is preliminary data.</text>
</comment>
<dbReference type="PROSITE" id="PS51257">
    <property type="entry name" value="PROKAR_LIPOPROTEIN"/>
    <property type="match status" value="1"/>
</dbReference>
<feature type="chain" id="PRO_5038898747" evidence="4">
    <location>
        <begin position="26"/>
        <end position="766"/>
    </location>
</feature>
<accession>A0A9D1Y2T4</accession>
<dbReference type="PANTHER" id="PTHR30061:SF50">
    <property type="entry name" value="MALTOSE_MALTODEXTRIN-BINDING PERIPLASMIC PROTEIN"/>
    <property type="match status" value="1"/>
</dbReference>
<comment type="similarity">
    <text evidence="1">Belongs to the bacterial solute-binding protein 1 family.</text>
</comment>
<dbReference type="GO" id="GO:0055052">
    <property type="term" value="C:ATP-binding cassette (ABC) transporter complex, substrate-binding subunit-containing"/>
    <property type="evidence" value="ECO:0007669"/>
    <property type="project" value="TreeGrafter"/>
</dbReference>
<dbReference type="GO" id="GO:0042956">
    <property type="term" value="P:maltodextrin transmembrane transport"/>
    <property type="evidence" value="ECO:0007669"/>
    <property type="project" value="TreeGrafter"/>
</dbReference>
<protein>
    <submittedName>
        <fullName evidence="5">Extracellular solute-binding protein</fullName>
    </submittedName>
</protein>
<keyword evidence="3 4" id="KW-0732">Signal</keyword>
<dbReference type="AlphaFoldDB" id="A0A9D1Y2T4"/>
<dbReference type="GO" id="GO:0015768">
    <property type="term" value="P:maltose transport"/>
    <property type="evidence" value="ECO:0007669"/>
    <property type="project" value="TreeGrafter"/>
</dbReference>
<evidence type="ECO:0000256" key="3">
    <source>
        <dbReference type="ARBA" id="ARBA00022729"/>
    </source>
</evidence>
<dbReference type="Proteomes" id="UP000886751">
    <property type="component" value="Unassembled WGS sequence"/>
</dbReference>
<evidence type="ECO:0000256" key="4">
    <source>
        <dbReference type="SAM" id="SignalP"/>
    </source>
</evidence>
<dbReference type="Gene3D" id="3.40.190.10">
    <property type="entry name" value="Periplasmic binding protein-like II"/>
    <property type="match status" value="1"/>
</dbReference>
<evidence type="ECO:0000256" key="1">
    <source>
        <dbReference type="ARBA" id="ARBA00008520"/>
    </source>
</evidence>
<evidence type="ECO:0000313" key="5">
    <source>
        <dbReference type="EMBL" id="HIX94350.1"/>
    </source>
</evidence>
<dbReference type="SUPFAM" id="SSF82171">
    <property type="entry name" value="DPP6 N-terminal domain-like"/>
    <property type="match status" value="1"/>
</dbReference>
<proteinExistence type="inferred from homology"/>
<dbReference type="EMBL" id="DXEI01000046">
    <property type="protein sequence ID" value="HIX94350.1"/>
    <property type="molecule type" value="Genomic_DNA"/>
</dbReference>
<dbReference type="GO" id="GO:1901982">
    <property type="term" value="F:maltose binding"/>
    <property type="evidence" value="ECO:0007669"/>
    <property type="project" value="TreeGrafter"/>
</dbReference>
<feature type="signal peptide" evidence="4">
    <location>
        <begin position="1"/>
        <end position="25"/>
    </location>
</feature>
<reference evidence="5" key="2">
    <citation type="submission" date="2021-04" db="EMBL/GenBank/DDBJ databases">
        <authorList>
            <person name="Gilroy R."/>
        </authorList>
    </citation>
    <scope>NUCLEOTIDE SEQUENCE</scope>
    <source>
        <strain evidence="5">ChiHecec2B26-7398</strain>
    </source>
</reference>
<keyword evidence="2" id="KW-0813">Transport</keyword>
<organism evidence="5 6">
    <name type="scientific">Candidatus Gemmiger excrementipullorum</name>
    <dbReference type="NCBI Taxonomy" id="2838610"/>
    <lineage>
        <taxon>Bacteria</taxon>
        <taxon>Bacillati</taxon>
        <taxon>Bacillota</taxon>
        <taxon>Clostridia</taxon>
        <taxon>Eubacteriales</taxon>
        <taxon>Gemmiger</taxon>
    </lineage>
</organism>
<evidence type="ECO:0000256" key="2">
    <source>
        <dbReference type="ARBA" id="ARBA00022448"/>
    </source>
</evidence>
<dbReference type="SUPFAM" id="SSF53850">
    <property type="entry name" value="Periplasmic binding protein-like II"/>
    <property type="match status" value="1"/>
</dbReference>
<evidence type="ECO:0000313" key="6">
    <source>
        <dbReference type="Proteomes" id="UP000886751"/>
    </source>
</evidence>
<name>A0A9D1Y2T4_9FIRM</name>
<reference evidence="5" key="1">
    <citation type="journal article" date="2021" name="PeerJ">
        <title>Extensive microbial diversity within the chicken gut microbiome revealed by metagenomics and culture.</title>
        <authorList>
            <person name="Gilroy R."/>
            <person name="Ravi A."/>
            <person name="Getino M."/>
            <person name="Pursley I."/>
            <person name="Horton D.L."/>
            <person name="Alikhan N.F."/>
            <person name="Baker D."/>
            <person name="Gharbi K."/>
            <person name="Hall N."/>
            <person name="Watson M."/>
            <person name="Adriaenssens E.M."/>
            <person name="Foster-Nyarko E."/>
            <person name="Jarju S."/>
            <person name="Secka A."/>
            <person name="Antonio M."/>
            <person name="Oren A."/>
            <person name="Chaudhuri R.R."/>
            <person name="La Ragione R."/>
            <person name="Hildebrand F."/>
            <person name="Pallen M.J."/>
        </authorList>
    </citation>
    <scope>NUCLEOTIDE SEQUENCE</scope>
    <source>
        <strain evidence="5">ChiHecec2B26-7398</strain>
    </source>
</reference>
<dbReference type="PANTHER" id="PTHR30061">
    <property type="entry name" value="MALTOSE-BINDING PERIPLASMIC PROTEIN"/>
    <property type="match status" value="1"/>
</dbReference>
<sequence>MKRGTRAFLCTLLATSLAACGAAPAGTAQSGTAGEPAGQEAMGRWVESTVDLGGREVLGDPMLRADGTLVLYTCENDLDAMTAGSLMRLTSADNGETWTEEDTGWGELIDGPVLQVLEAADGTVCLTCVTQRLDDRGQNEYGTYLVQPGGQPEPLQLDGVENGNVSARYAAFCGNALVFVVSNYPAQDATYELVRYDLADKTTTVLPLDLDTSYGAMVQPAAAGGKLLFTAYGDNGIKLVSLDPQTGAVADVLDPLSAAISGALTADESGAAYYPSNQGIYRLAAGGTLPEQIVPADATALSVESNYPRSICRTANGDFLVTQLNMGDEVQTVYRYHYDESLPTHAATTLNIWALEDSATARAAVTAYKQQHPEVDVNFTVALQEDAADPAAARNDALTQLNTQLLAGEGPDVLLLDGVDYETYVQKGILADLSGAVPMDELQQNLVAAFAADGKTFVLPARFSVPVLVGDDGTLDGLDSLAALQQAVLDAAPRADFGDDSPDYYDGLPDGEKYALGLTDAEDMADFLLPVCASSILQGGALDADALRETLTFVQTVADYYGMEAYTLENNVASTQSWSGADPVTVNAPMGEYTYCNRALYGWAQLDTPYAALMLARNGDPMSAEAQDIPFSIIRRPGLTEGAYTPKVLVGVNAASQNLEQAQALAATFFDRDVQENYYNDGMTVRADCLAEKLDAVLHNEGYDPDVFAGDLHALLDGCTTPVAVPAVLRNSFVQHADAMIAGDETVDEAAAGMERELSLYLAEQQ</sequence>
<gene>
    <name evidence="5" type="ORF">H9846_02725</name>
</gene>